<evidence type="ECO:0000313" key="3">
    <source>
        <dbReference type="Proteomes" id="UP000070163"/>
    </source>
</evidence>
<organism evidence="2 3">
    <name type="scientific">candidate division MSBL1 archaeon SCGC-AAA259A05</name>
    <dbReference type="NCBI Taxonomy" id="1698259"/>
    <lineage>
        <taxon>Archaea</taxon>
        <taxon>Methanobacteriati</taxon>
        <taxon>Methanobacteriota</taxon>
        <taxon>candidate division MSBL1</taxon>
    </lineage>
</organism>
<dbReference type="InterPro" id="IPR051450">
    <property type="entry name" value="Gfo/Idh/MocA_Oxidoreductases"/>
</dbReference>
<sequence length="211" mass="24128">MSGYLYRFHPAFEKVKEVLEERIIGEPYYAVFRVGGRGSHRAWKHKKSEGGGAINEMLVHMLNLVTWYFDGVEAAQNLSTETVLETREIDGEEVEADAEDLTVLRLETVEGAKVLCESDLITPSYMNYVEIHGTNGSIWTSILDYFPTVVYCKEPRGVYNQGNNFFEYGRVDLFEKELRHFVESIENGEKPSLNSIEDSVETLKVIESVRE</sequence>
<reference evidence="2 3" key="1">
    <citation type="journal article" date="2016" name="Sci. Rep.">
        <title>Metabolic traits of an uncultured archaeal lineage -MSBL1- from brine pools of the Red Sea.</title>
        <authorList>
            <person name="Mwirichia R."/>
            <person name="Alam I."/>
            <person name="Rashid M."/>
            <person name="Vinu M."/>
            <person name="Ba-Alawi W."/>
            <person name="Anthony Kamau A."/>
            <person name="Kamanda Ngugi D."/>
            <person name="Goker M."/>
            <person name="Klenk H.P."/>
            <person name="Bajic V."/>
            <person name="Stingl U."/>
        </authorList>
    </citation>
    <scope>NUCLEOTIDE SEQUENCE [LARGE SCALE GENOMIC DNA]</scope>
    <source>
        <strain evidence="2">SCGC-AAA259A05</strain>
    </source>
</reference>
<dbReference type="Proteomes" id="UP000070163">
    <property type="component" value="Unassembled WGS sequence"/>
</dbReference>
<accession>A0A133UB45</accession>
<proteinExistence type="predicted"/>
<dbReference type="PANTHER" id="PTHR43377:SF1">
    <property type="entry name" value="BILIVERDIN REDUCTASE A"/>
    <property type="match status" value="1"/>
</dbReference>
<dbReference type="AlphaFoldDB" id="A0A133UB45"/>
<dbReference type="SUPFAM" id="SSF55347">
    <property type="entry name" value="Glyceraldehyde-3-phosphate dehydrogenase-like, C-terminal domain"/>
    <property type="match status" value="1"/>
</dbReference>
<evidence type="ECO:0000313" key="2">
    <source>
        <dbReference type="EMBL" id="KXA91413.1"/>
    </source>
</evidence>
<gene>
    <name evidence="2" type="ORF">AKJ57_01225</name>
</gene>
<dbReference type="Gene3D" id="3.30.360.10">
    <property type="entry name" value="Dihydrodipicolinate Reductase, domain 2"/>
    <property type="match status" value="1"/>
</dbReference>
<evidence type="ECO:0000259" key="1">
    <source>
        <dbReference type="Pfam" id="PF22725"/>
    </source>
</evidence>
<keyword evidence="3" id="KW-1185">Reference proteome</keyword>
<dbReference type="EMBL" id="LHXJ01000009">
    <property type="protein sequence ID" value="KXA91413.1"/>
    <property type="molecule type" value="Genomic_DNA"/>
</dbReference>
<dbReference type="PANTHER" id="PTHR43377">
    <property type="entry name" value="BILIVERDIN REDUCTASE A"/>
    <property type="match status" value="1"/>
</dbReference>
<protein>
    <recommendedName>
        <fullName evidence="1">GFO/IDH/MocA-like oxidoreductase domain-containing protein</fullName>
    </recommendedName>
</protein>
<feature type="domain" description="GFO/IDH/MocA-like oxidoreductase" evidence="1">
    <location>
        <begin position="12"/>
        <end position="138"/>
    </location>
</feature>
<dbReference type="Pfam" id="PF22725">
    <property type="entry name" value="GFO_IDH_MocA_C3"/>
    <property type="match status" value="1"/>
</dbReference>
<dbReference type="InterPro" id="IPR055170">
    <property type="entry name" value="GFO_IDH_MocA-like_dom"/>
</dbReference>
<comment type="caution">
    <text evidence="2">The sequence shown here is derived from an EMBL/GenBank/DDBJ whole genome shotgun (WGS) entry which is preliminary data.</text>
</comment>
<name>A0A133UB45_9EURY</name>